<gene>
    <name evidence="2" type="ORF">IHQ68_05030</name>
</gene>
<keyword evidence="1" id="KW-0812">Transmembrane</keyword>
<keyword evidence="1" id="KW-1133">Transmembrane helix</keyword>
<dbReference type="Proteomes" id="UP001181622">
    <property type="component" value="Unassembled WGS sequence"/>
</dbReference>
<name>A0ABU1DCZ0_9HYPH</name>
<keyword evidence="3" id="KW-1185">Reference proteome</keyword>
<dbReference type="RefSeq" id="WP_309389436.1">
    <property type="nucleotide sequence ID" value="NZ_JADBEO010000007.1"/>
</dbReference>
<organism evidence="2 3">
    <name type="scientific">Chelatococcus sambhunathii</name>
    <dbReference type="NCBI Taxonomy" id="363953"/>
    <lineage>
        <taxon>Bacteria</taxon>
        <taxon>Pseudomonadati</taxon>
        <taxon>Pseudomonadota</taxon>
        <taxon>Alphaproteobacteria</taxon>
        <taxon>Hyphomicrobiales</taxon>
        <taxon>Chelatococcaceae</taxon>
        <taxon>Chelatococcus</taxon>
    </lineage>
</organism>
<reference evidence="2" key="1">
    <citation type="submission" date="2020-10" db="EMBL/GenBank/DDBJ databases">
        <authorList>
            <person name="Abbas A."/>
            <person name="Razzaq R."/>
            <person name="Waqas M."/>
            <person name="Abbas N."/>
            <person name="Nielsen T.K."/>
            <person name="Hansen L.H."/>
            <person name="Hussain S."/>
            <person name="Shahid M."/>
        </authorList>
    </citation>
    <scope>NUCLEOTIDE SEQUENCE</scope>
    <source>
        <strain evidence="2">S14</strain>
    </source>
</reference>
<keyword evidence="1" id="KW-0472">Membrane</keyword>
<dbReference type="EMBL" id="JADBEO010000007">
    <property type="protein sequence ID" value="MDR4305982.1"/>
    <property type="molecule type" value="Genomic_DNA"/>
</dbReference>
<comment type="caution">
    <text evidence="2">The sequence shown here is derived from an EMBL/GenBank/DDBJ whole genome shotgun (WGS) entry which is preliminary data.</text>
</comment>
<sequence length="160" mass="17329">MRNWLIYEPPGGARRTLEDAAKFVSVREGFSKAAFFLSPFWLVAKRCWVGLALWFAGLVAAVLLVRFAGVTGGAACALLALPSLGVGYENAWIRARALERRGYRLAGSAMARTREEAELAFFQDWLAERPMEPAPAVAAAAYRAPSAGVLGLFPQPGSVR</sequence>
<proteinExistence type="predicted"/>
<feature type="transmembrane region" description="Helical" evidence="1">
    <location>
        <begin position="47"/>
        <end position="65"/>
    </location>
</feature>
<dbReference type="Pfam" id="PF10947">
    <property type="entry name" value="DUF2628"/>
    <property type="match status" value="1"/>
</dbReference>
<protein>
    <submittedName>
        <fullName evidence="2">DUF2628 domain-containing protein</fullName>
    </submittedName>
</protein>
<evidence type="ECO:0000256" key="1">
    <source>
        <dbReference type="SAM" id="Phobius"/>
    </source>
</evidence>
<dbReference type="InterPro" id="IPR024399">
    <property type="entry name" value="DUF2628"/>
</dbReference>
<evidence type="ECO:0000313" key="3">
    <source>
        <dbReference type="Proteomes" id="UP001181622"/>
    </source>
</evidence>
<evidence type="ECO:0000313" key="2">
    <source>
        <dbReference type="EMBL" id="MDR4305982.1"/>
    </source>
</evidence>
<accession>A0ABU1DCZ0</accession>